<reference evidence="14 15" key="1">
    <citation type="submission" date="2019-03" db="EMBL/GenBank/DDBJ databases">
        <title>Genomic Encyclopedia of Type Strains, Phase IV (KMG-IV): sequencing the most valuable type-strain genomes for metagenomic binning, comparative biology and taxonomic classification.</title>
        <authorList>
            <person name="Goeker M."/>
        </authorList>
    </citation>
    <scope>NUCLEOTIDE SEQUENCE [LARGE SCALE GENOMIC DNA]</scope>
    <source>
        <strain evidence="14 15">DSM 13587</strain>
    </source>
</reference>
<comment type="similarity">
    <text evidence="4 11">Belongs to the glycosyltransferase 1 family. Bacterial/plant glycogen synthase subfamily.</text>
</comment>
<dbReference type="Pfam" id="PF08323">
    <property type="entry name" value="Glyco_transf_5"/>
    <property type="match status" value="1"/>
</dbReference>
<evidence type="ECO:0000256" key="9">
    <source>
        <dbReference type="ARBA" id="ARBA00023056"/>
    </source>
</evidence>
<name>A0A4R3MZP1_9GAMM</name>
<feature type="domain" description="Glycosyl transferase family 1" evidence="12">
    <location>
        <begin position="324"/>
        <end position="479"/>
    </location>
</feature>
<keyword evidence="15" id="KW-1185">Reference proteome</keyword>
<dbReference type="GO" id="GO:0005978">
    <property type="term" value="P:glycogen biosynthetic process"/>
    <property type="evidence" value="ECO:0007669"/>
    <property type="project" value="UniProtKB-UniRule"/>
</dbReference>
<evidence type="ECO:0000256" key="1">
    <source>
        <dbReference type="ARBA" id="ARBA00001478"/>
    </source>
</evidence>
<dbReference type="CDD" id="cd03791">
    <property type="entry name" value="GT5_Glycogen_synthase_DULL1-like"/>
    <property type="match status" value="1"/>
</dbReference>
<evidence type="ECO:0000256" key="3">
    <source>
        <dbReference type="ARBA" id="ARBA00004964"/>
    </source>
</evidence>
<feature type="domain" description="Starch synthase catalytic" evidence="13">
    <location>
        <begin position="32"/>
        <end position="271"/>
    </location>
</feature>
<dbReference type="Gene3D" id="3.40.50.2000">
    <property type="entry name" value="Glycogen Phosphorylase B"/>
    <property type="match status" value="2"/>
</dbReference>
<proteinExistence type="inferred from homology"/>
<evidence type="ECO:0000256" key="10">
    <source>
        <dbReference type="ARBA" id="ARBA00031722"/>
    </source>
</evidence>
<evidence type="ECO:0000256" key="11">
    <source>
        <dbReference type="HAMAP-Rule" id="MF_00484"/>
    </source>
</evidence>
<feature type="binding site" evidence="11">
    <location>
        <position position="44"/>
    </location>
    <ligand>
        <name>ADP-alpha-D-glucose</name>
        <dbReference type="ChEBI" id="CHEBI:57498"/>
    </ligand>
</feature>
<dbReference type="InterPro" id="IPR013534">
    <property type="entry name" value="Starch_synth_cat_dom"/>
</dbReference>
<evidence type="ECO:0000256" key="5">
    <source>
        <dbReference type="ARBA" id="ARBA00012588"/>
    </source>
</evidence>
<evidence type="ECO:0000313" key="14">
    <source>
        <dbReference type="EMBL" id="TCT21337.1"/>
    </source>
</evidence>
<dbReference type="GO" id="GO:0009011">
    <property type="term" value="F:alpha-1,4-glucan glucosyltransferase (ADP-glucose donor) activity"/>
    <property type="evidence" value="ECO:0007669"/>
    <property type="project" value="UniProtKB-UniRule"/>
</dbReference>
<evidence type="ECO:0000259" key="12">
    <source>
        <dbReference type="Pfam" id="PF00534"/>
    </source>
</evidence>
<dbReference type="NCBIfam" id="NF001905">
    <property type="entry name" value="PRK00654.2-4"/>
    <property type="match status" value="1"/>
</dbReference>
<dbReference type="HAMAP" id="MF_00484">
    <property type="entry name" value="Glycogen_synth"/>
    <property type="match status" value="1"/>
</dbReference>
<keyword evidence="9 11" id="KW-0320">Glycogen biosynthesis</keyword>
<keyword evidence="8 11" id="KW-0808">Transferase</keyword>
<dbReference type="PANTHER" id="PTHR46083">
    <property type="match status" value="1"/>
</dbReference>
<comment type="caution">
    <text evidence="14">The sequence shown here is derived from an EMBL/GenBank/DDBJ whole genome shotgun (WGS) entry which is preliminary data.</text>
</comment>
<dbReference type="GO" id="GO:0004373">
    <property type="term" value="F:alpha-1,4-glucan glucosyltransferase (UDP-glucose donor) activity"/>
    <property type="evidence" value="ECO:0007669"/>
    <property type="project" value="InterPro"/>
</dbReference>
<keyword evidence="7 11" id="KW-0328">Glycosyltransferase</keyword>
<comment type="catalytic activity">
    <reaction evidence="1 11">
        <text>[(1-&gt;4)-alpha-D-glucosyl](n) + ADP-alpha-D-glucose = [(1-&gt;4)-alpha-D-glucosyl](n+1) + ADP + H(+)</text>
        <dbReference type="Rhea" id="RHEA:18189"/>
        <dbReference type="Rhea" id="RHEA-COMP:9584"/>
        <dbReference type="Rhea" id="RHEA-COMP:9587"/>
        <dbReference type="ChEBI" id="CHEBI:15378"/>
        <dbReference type="ChEBI" id="CHEBI:15444"/>
        <dbReference type="ChEBI" id="CHEBI:57498"/>
        <dbReference type="ChEBI" id="CHEBI:456216"/>
        <dbReference type="EC" id="2.4.1.21"/>
    </reaction>
</comment>
<comment type="function">
    <text evidence="2 11">Synthesizes alpha-1,4-glucan chains using ADP-glucose.</text>
</comment>
<protein>
    <recommendedName>
        <fullName evidence="6 11">Glycogen synthase</fullName>
        <ecNumber evidence="5 11">2.4.1.21</ecNumber>
    </recommendedName>
    <alternativeName>
        <fullName evidence="10 11">Starch [bacterial glycogen] synthase</fullName>
    </alternativeName>
</protein>
<evidence type="ECO:0000256" key="6">
    <source>
        <dbReference type="ARBA" id="ARBA00019935"/>
    </source>
</evidence>
<evidence type="ECO:0000256" key="8">
    <source>
        <dbReference type="ARBA" id="ARBA00022679"/>
    </source>
</evidence>
<dbReference type="UniPathway" id="UPA00164"/>
<accession>A0A4R3MZP1</accession>
<dbReference type="Proteomes" id="UP000295717">
    <property type="component" value="Unassembled WGS sequence"/>
</dbReference>
<dbReference type="EMBL" id="SMAO01000004">
    <property type="protein sequence ID" value="TCT21337.1"/>
    <property type="molecule type" value="Genomic_DNA"/>
</dbReference>
<dbReference type="InterPro" id="IPR001296">
    <property type="entry name" value="Glyco_trans_1"/>
</dbReference>
<evidence type="ECO:0000259" key="13">
    <source>
        <dbReference type="Pfam" id="PF08323"/>
    </source>
</evidence>
<dbReference type="Pfam" id="PF00534">
    <property type="entry name" value="Glycos_transf_1"/>
    <property type="match status" value="1"/>
</dbReference>
<organism evidence="14 15">
    <name type="scientific">Thiobaca trueperi</name>
    <dbReference type="NCBI Taxonomy" id="127458"/>
    <lineage>
        <taxon>Bacteria</taxon>
        <taxon>Pseudomonadati</taxon>
        <taxon>Pseudomonadota</taxon>
        <taxon>Gammaproteobacteria</taxon>
        <taxon>Chromatiales</taxon>
        <taxon>Chromatiaceae</taxon>
        <taxon>Thiobaca</taxon>
    </lineage>
</organism>
<dbReference type="SUPFAM" id="SSF53756">
    <property type="entry name" value="UDP-Glycosyltransferase/glycogen phosphorylase"/>
    <property type="match status" value="1"/>
</dbReference>
<dbReference type="AlphaFoldDB" id="A0A4R3MZP1"/>
<dbReference type="NCBIfam" id="TIGR02095">
    <property type="entry name" value="glgA"/>
    <property type="match status" value="1"/>
</dbReference>
<dbReference type="InterPro" id="IPR011835">
    <property type="entry name" value="GS/SS"/>
</dbReference>
<sequence>MNCFLHATTDPARDVGANVVKLPTAKPMPLSIVMISAECAPIAKAGGLGDFVQGLSHDLIARGETLEVLLPYYDTLPLDRIAGLRVVHPDLRVPFHDHWLTCRVLAGTVDGIDCGFIDPQSEQRFFQRGRIYGETDDPERFAVFACAVLEFILQSGRQPDILHCHDWQTGLIPVLLRERYRARGFPDSRVCYTLHNVGYQGVVDVSILRQVGLDPARLMLPERLLHAGDGRMANLMRGGIVDADVVNTVSPRYAWEIQNTEQGMGLESLLKTHASKFGGVLNGIDESVWDPEIDPLIPAHFGPDRLPRKAANRQALRVRLGLQETEKPILAVVSRLDHQKGVTLILHGIRYALAQGAQVALLGAALDPEIDGQFRRLQQETATNPDCRLELTYDERLAHLIYAGADLILIPSLYEPCGLAQMIAMKYGVVPIVRRVGGLADTVFDANYSTRPFAVRNGYVFDEPTPDGLESAMSRAIDLWRRFPEYFSQLRLNGMRADHSWTRSGQLYRDLYVHLGTCKKSS</sequence>
<evidence type="ECO:0000313" key="15">
    <source>
        <dbReference type="Proteomes" id="UP000295717"/>
    </source>
</evidence>
<dbReference type="PANTHER" id="PTHR46083:SF1">
    <property type="entry name" value="GLYCOGEN SYNTHASE 2-RELATED"/>
    <property type="match status" value="1"/>
</dbReference>
<evidence type="ECO:0000256" key="7">
    <source>
        <dbReference type="ARBA" id="ARBA00022676"/>
    </source>
</evidence>
<gene>
    <name evidence="11" type="primary">glgA</name>
    <name evidence="14" type="ORF">EDC35_104192</name>
</gene>
<evidence type="ECO:0000256" key="4">
    <source>
        <dbReference type="ARBA" id="ARBA00010281"/>
    </source>
</evidence>
<evidence type="ECO:0000256" key="2">
    <source>
        <dbReference type="ARBA" id="ARBA00002764"/>
    </source>
</evidence>
<dbReference type="EC" id="2.4.1.21" evidence="5 11"/>
<comment type="pathway">
    <text evidence="3 11">Glycan biosynthesis; glycogen biosynthesis.</text>
</comment>